<name>A0ABQ0TXI1_9BACL</name>
<dbReference type="RefSeq" id="WP_307725643.1">
    <property type="nucleotide sequence ID" value="NZ_BJON01000031.1"/>
</dbReference>
<dbReference type="InterPro" id="IPR003450">
    <property type="entry name" value="Replication_origin-bd"/>
</dbReference>
<sequence>MQSPKIKVVDSIMGSGKTSAAINLLSQDTDHNYIFITPYLSEVERIKSQCNSKRFHEPKYKTVDGEFQNKFDSLHKLLAEKKNIVSTHALFQRSNEETRELIKSGNYVLILDEVMNVIEQLELKTGDVENLFNNFIYIDDEGFVCWREDQLHHDSRYNDIKEMAINKSLIYYRDTFFIWTFPVDVFKSFQQVYILTYLFESQIQKCYYDLYKVEYEKYVAIKENDLYTFKKMDNSHTDKDLKAFLKSKIAIYEGNLNDIGELETALSKSWYRSRKESIKVLKNNTENYFKNKVKAKSEETMWTTFKHFKDKVKGRGYSKGFVSCNARATNEFKEKKHLAYTIQSICI</sequence>
<accession>A0ABQ0TXI1</accession>
<proteinExistence type="predicted"/>
<protein>
    <recommendedName>
        <fullName evidence="1">Replication origin-binding protein domain-containing protein</fullName>
    </recommendedName>
</protein>
<evidence type="ECO:0000259" key="1">
    <source>
        <dbReference type="Pfam" id="PF02399"/>
    </source>
</evidence>
<gene>
    <name evidence="2" type="primary">yonV</name>
    <name evidence="2" type="ORF">BRE01_62440</name>
</gene>
<evidence type="ECO:0000313" key="3">
    <source>
        <dbReference type="Proteomes" id="UP000319578"/>
    </source>
</evidence>
<evidence type="ECO:0000313" key="2">
    <source>
        <dbReference type="EMBL" id="GED72542.1"/>
    </source>
</evidence>
<organism evidence="2 3">
    <name type="scientific">Brevibacillus reuszeri</name>
    <dbReference type="NCBI Taxonomy" id="54915"/>
    <lineage>
        <taxon>Bacteria</taxon>
        <taxon>Bacillati</taxon>
        <taxon>Bacillota</taxon>
        <taxon>Bacilli</taxon>
        <taxon>Bacillales</taxon>
        <taxon>Paenibacillaceae</taxon>
        <taxon>Brevibacillus</taxon>
    </lineage>
</organism>
<dbReference type="Pfam" id="PF02399">
    <property type="entry name" value="Herpes_ori_bp"/>
    <property type="match status" value="1"/>
</dbReference>
<reference evidence="2 3" key="1">
    <citation type="submission" date="2019-06" db="EMBL/GenBank/DDBJ databases">
        <title>Whole genome shotgun sequence of Brevibacillus reuszeri NBRC 15719.</title>
        <authorList>
            <person name="Hosoyama A."/>
            <person name="Uohara A."/>
            <person name="Ohji S."/>
            <person name="Ichikawa N."/>
        </authorList>
    </citation>
    <scope>NUCLEOTIDE SEQUENCE [LARGE SCALE GENOMIC DNA]</scope>
    <source>
        <strain evidence="2 3">NBRC 15719</strain>
    </source>
</reference>
<keyword evidence="3" id="KW-1185">Reference proteome</keyword>
<comment type="caution">
    <text evidence="2">The sequence shown here is derived from an EMBL/GenBank/DDBJ whole genome shotgun (WGS) entry which is preliminary data.</text>
</comment>
<feature type="domain" description="Replication origin-binding protein" evidence="1">
    <location>
        <begin position="5"/>
        <end position="125"/>
    </location>
</feature>
<dbReference type="Proteomes" id="UP000319578">
    <property type="component" value="Unassembled WGS sequence"/>
</dbReference>
<dbReference type="EMBL" id="BJON01000031">
    <property type="protein sequence ID" value="GED72542.1"/>
    <property type="molecule type" value="Genomic_DNA"/>
</dbReference>